<accession>A0A6H5I1B1</accession>
<keyword evidence="3" id="KW-1185">Reference proteome</keyword>
<dbReference type="EMBL" id="CADCXV010000613">
    <property type="protein sequence ID" value="CAB0031051.1"/>
    <property type="molecule type" value="Genomic_DNA"/>
</dbReference>
<evidence type="ECO:0000256" key="1">
    <source>
        <dbReference type="SAM" id="MobiDB-lite"/>
    </source>
</evidence>
<reference evidence="2 3" key="1">
    <citation type="submission" date="2020-02" db="EMBL/GenBank/DDBJ databases">
        <authorList>
            <person name="Ferguson B K."/>
        </authorList>
    </citation>
    <scope>NUCLEOTIDE SEQUENCE [LARGE SCALE GENOMIC DNA]</scope>
</reference>
<evidence type="ECO:0000313" key="3">
    <source>
        <dbReference type="Proteomes" id="UP000479190"/>
    </source>
</evidence>
<sequence>MTSETSSAADSPALLHRPLLNTYSDSGGGGGYRSAATVAGCGETNVNYPTSGRGAPGVRFHTLDMDQKILRLTLNYKTKIRRNYIERYAIIDARFPAGDASFLKNGWKEYARMPGWATAALRGPCKRGKRSTAAHRGDSKHKCSSSLYLLKFTFICNSVIQPQPNLSLSSLSIPTTVITTQSLPTYPDTLVQPASPSLTRGHSSSIPVKVKRARASPSNSTRALKRSRSLAVEATTREAGSITRTSSLRNVNSKASPSTSEKPIAARLRGSASVTGTVVKQQKKRRAPKCPVPQISSAAQSVSVATKMSVPATTANLSGQSGPPISSVNATASTFTPPITVSSSFASTITTVTQASTSNAQPDSDVTNQIMAGLSRLEARVDARDDRVISYINQQITPRFAKIEAVQDELAQSIRTVRDDHANQLARLSERVDALAASSHQSAQLPPSQLAALQDEYEVRFDGLPRTVAISIETAERLLHALELGRLCPHVAAVREWRPRRPTNSPSAAGVTATVTMVVRFSCAAWRDEAARAYRRASDISLSHLFNVPEASTLNISAILPPPVYNLLRAAQRRSRELNYLAPVRRGLMIYMRPAHGVQPVLVNDIAALGLFQPRQLPAARVPTTSSS</sequence>
<evidence type="ECO:0000313" key="2">
    <source>
        <dbReference type="EMBL" id="CAB0031051.1"/>
    </source>
</evidence>
<organism evidence="2 3">
    <name type="scientific">Trichogramma brassicae</name>
    <dbReference type="NCBI Taxonomy" id="86971"/>
    <lineage>
        <taxon>Eukaryota</taxon>
        <taxon>Metazoa</taxon>
        <taxon>Ecdysozoa</taxon>
        <taxon>Arthropoda</taxon>
        <taxon>Hexapoda</taxon>
        <taxon>Insecta</taxon>
        <taxon>Pterygota</taxon>
        <taxon>Neoptera</taxon>
        <taxon>Endopterygota</taxon>
        <taxon>Hymenoptera</taxon>
        <taxon>Apocrita</taxon>
        <taxon>Proctotrupomorpha</taxon>
        <taxon>Chalcidoidea</taxon>
        <taxon>Trichogrammatidae</taxon>
        <taxon>Trichogramma</taxon>
    </lineage>
</organism>
<feature type="compositionally biased region" description="Polar residues" evidence="1">
    <location>
        <begin position="242"/>
        <end position="261"/>
    </location>
</feature>
<dbReference type="OrthoDB" id="10682613at2759"/>
<dbReference type="Proteomes" id="UP000479190">
    <property type="component" value="Unassembled WGS sequence"/>
</dbReference>
<protein>
    <submittedName>
        <fullName evidence="2">Uncharacterized protein</fullName>
    </submittedName>
</protein>
<gene>
    <name evidence="2" type="ORF">TBRA_LOCUS3033</name>
</gene>
<dbReference type="AlphaFoldDB" id="A0A6H5I1B1"/>
<feature type="compositionally biased region" description="Polar residues" evidence="1">
    <location>
        <begin position="192"/>
        <end position="206"/>
    </location>
</feature>
<feature type="region of interest" description="Disordered" evidence="1">
    <location>
        <begin position="191"/>
        <end position="294"/>
    </location>
</feature>
<proteinExistence type="predicted"/>
<name>A0A6H5I1B1_9HYME</name>